<feature type="compositionally biased region" description="Gly residues" evidence="1">
    <location>
        <begin position="70"/>
        <end position="79"/>
    </location>
</feature>
<organism evidence="2 3">
    <name type="scientific">Stephania cephalantha</name>
    <dbReference type="NCBI Taxonomy" id="152367"/>
    <lineage>
        <taxon>Eukaryota</taxon>
        <taxon>Viridiplantae</taxon>
        <taxon>Streptophyta</taxon>
        <taxon>Embryophyta</taxon>
        <taxon>Tracheophyta</taxon>
        <taxon>Spermatophyta</taxon>
        <taxon>Magnoliopsida</taxon>
        <taxon>Ranunculales</taxon>
        <taxon>Menispermaceae</taxon>
        <taxon>Menispermoideae</taxon>
        <taxon>Cissampelideae</taxon>
        <taxon>Stephania</taxon>
    </lineage>
</organism>
<reference evidence="2 3" key="1">
    <citation type="submission" date="2024-01" db="EMBL/GenBank/DDBJ databases">
        <title>Genome assemblies of Stephania.</title>
        <authorList>
            <person name="Yang L."/>
        </authorList>
    </citation>
    <scope>NUCLEOTIDE SEQUENCE [LARGE SCALE GENOMIC DNA]</scope>
    <source>
        <strain evidence="2">JXDWG</strain>
        <tissue evidence="2">Leaf</tissue>
    </source>
</reference>
<gene>
    <name evidence="2" type="ORF">Scep_018577</name>
</gene>
<evidence type="ECO:0000256" key="1">
    <source>
        <dbReference type="SAM" id="MobiDB-lite"/>
    </source>
</evidence>
<protein>
    <submittedName>
        <fullName evidence="2">Uncharacterized protein</fullName>
    </submittedName>
</protein>
<proteinExistence type="predicted"/>
<sequence length="174" mass="18410">MGVVVHTVGLDSWRTISQVPPRIFKGDSGQAIVNGAFHWRGTRGEHTRDCGSGTARWEARHGGEKLDTTRGGGWDNGRGGGKQVAWGMGWAREGGRGGAQVAVENVTGGKTGEARGSGERRAAAGHGAGGGTRVMGLGVVARMRLMLYKRRAQLHYLCPSSSSKPGKEKIDDFL</sequence>
<evidence type="ECO:0000313" key="2">
    <source>
        <dbReference type="EMBL" id="KAK9111058.1"/>
    </source>
</evidence>
<feature type="region of interest" description="Disordered" evidence="1">
    <location>
        <begin position="44"/>
        <end position="79"/>
    </location>
</feature>
<feature type="compositionally biased region" description="Basic and acidic residues" evidence="1">
    <location>
        <begin position="112"/>
        <end position="122"/>
    </location>
</feature>
<comment type="caution">
    <text evidence="2">The sequence shown here is derived from an EMBL/GenBank/DDBJ whole genome shotgun (WGS) entry which is preliminary data.</text>
</comment>
<feature type="region of interest" description="Disordered" evidence="1">
    <location>
        <begin position="108"/>
        <end position="131"/>
    </location>
</feature>
<dbReference type="AlphaFoldDB" id="A0AAP0I9B8"/>
<keyword evidence="3" id="KW-1185">Reference proteome</keyword>
<name>A0AAP0I9B8_9MAGN</name>
<dbReference type="Proteomes" id="UP001419268">
    <property type="component" value="Unassembled WGS sequence"/>
</dbReference>
<dbReference type="EMBL" id="JBBNAG010000008">
    <property type="protein sequence ID" value="KAK9111058.1"/>
    <property type="molecule type" value="Genomic_DNA"/>
</dbReference>
<evidence type="ECO:0000313" key="3">
    <source>
        <dbReference type="Proteomes" id="UP001419268"/>
    </source>
</evidence>
<accession>A0AAP0I9B8</accession>
<feature type="compositionally biased region" description="Basic and acidic residues" evidence="1">
    <location>
        <begin position="57"/>
        <end position="68"/>
    </location>
</feature>